<dbReference type="CDD" id="cd09604">
    <property type="entry name" value="M1_APN_like"/>
    <property type="match status" value="1"/>
</dbReference>
<sequence>MRSPTPTRRPLAPAAALPLLGLLLICPGAAVGQIKNEKYAQEDKFRQLEEILPTPNEARTASGAPGRGYWQQRADHVIDVELDDEGRRIVGRETITYTNASPDPLGYLWLQLDPNHFRPDSDAVTTATAPPLGDRVSFGALERLLARRSFDGGVTIRSVEASSGEPIDYTINKTMMRVDLPNPLRTGEQFVFNVAWDYAINDSDLVGGRTGFEFFEEDGNCIYEIAQWFPRMASYTDVNGWQHKQFLGAGEFTLEFGDYLVRITVPDDHVVSATGVLVNPEDVLKPEWVDRLEEAKTAEDPVFIVTPEEAKQNEKSRPSGKKTWIFRAENVRDFAFASSRKFIWDAQGHDVGDNRVMAMSFYPNEGEPLWSKYSTAAIIHTLDVYSRYTFEYPYPVAQSINGPVGGMEYPMICFNGPRPEEDGTYSERTKYGLISVIIHEVGHNYFPMIVNSDERQWTWMDEGINTFLQVLAEAEWEEDYPSRRGEPQDIVSYMRSTQQVPIMTNSETILQFGANAYAKPATALNILRESILGRELFDYAFKEYARRWKFKRPMPADLFRTLEDASGTDLDWFWRGWFYTTDHVDVAIDDVKLFTIDAADPEVKKALDREERDEEPTTLSRARNKDLPKFVDRKPELKDFYNEYDELDVTESDREAFERFLKNLSDEEKELLATRAYFYVVDLVNVGGLVMPVILELGFEDGTTEEVRIPAEIWRQDAEKVSKLLLTEKEVASITLDPHLETADIDLENNHWPPRAVPTRFELYKSEGRGGGNPMRAAREVEEEKEDGDDKTDKDAEEPEGGEDPGRD</sequence>
<evidence type="ECO:0000259" key="2">
    <source>
        <dbReference type="Pfam" id="PF01433"/>
    </source>
</evidence>
<dbReference type="GO" id="GO:0008270">
    <property type="term" value="F:zinc ion binding"/>
    <property type="evidence" value="ECO:0007669"/>
    <property type="project" value="InterPro"/>
</dbReference>
<dbReference type="GO" id="GO:0043171">
    <property type="term" value="P:peptide catabolic process"/>
    <property type="evidence" value="ECO:0007669"/>
    <property type="project" value="TreeGrafter"/>
</dbReference>
<dbReference type="GO" id="GO:0070006">
    <property type="term" value="F:metalloaminopeptidase activity"/>
    <property type="evidence" value="ECO:0007669"/>
    <property type="project" value="TreeGrafter"/>
</dbReference>
<dbReference type="GO" id="GO:0005615">
    <property type="term" value="C:extracellular space"/>
    <property type="evidence" value="ECO:0007669"/>
    <property type="project" value="TreeGrafter"/>
</dbReference>
<dbReference type="EC" id="3.4.11.2" evidence="3"/>
<dbReference type="SUPFAM" id="SSF55486">
    <property type="entry name" value="Metalloproteases ('zincins'), catalytic domain"/>
    <property type="match status" value="1"/>
</dbReference>
<protein>
    <submittedName>
        <fullName evidence="3">Aminopeptidase N</fullName>
        <ecNumber evidence="3">3.4.11.2</ecNumber>
    </submittedName>
</protein>
<feature type="domain" description="Peptidase M1 membrane alanine aminopeptidase" evidence="2">
    <location>
        <begin position="385"/>
        <end position="577"/>
    </location>
</feature>
<evidence type="ECO:0000313" key="4">
    <source>
        <dbReference type="Proteomes" id="UP000317835"/>
    </source>
</evidence>
<dbReference type="AlphaFoldDB" id="A0A518HD88"/>
<dbReference type="GO" id="GO:0016020">
    <property type="term" value="C:membrane"/>
    <property type="evidence" value="ECO:0007669"/>
    <property type="project" value="TreeGrafter"/>
</dbReference>
<dbReference type="GO" id="GO:0016285">
    <property type="term" value="F:alanyl aminopeptidase activity"/>
    <property type="evidence" value="ECO:0007669"/>
    <property type="project" value="UniProtKB-EC"/>
</dbReference>
<gene>
    <name evidence="3" type="primary">pepN_2</name>
    <name evidence="3" type="ORF">ElP_67790</name>
</gene>
<dbReference type="GO" id="GO:0005737">
    <property type="term" value="C:cytoplasm"/>
    <property type="evidence" value="ECO:0007669"/>
    <property type="project" value="TreeGrafter"/>
</dbReference>
<dbReference type="InterPro" id="IPR027268">
    <property type="entry name" value="Peptidase_M4/M1_CTD_sf"/>
</dbReference>
<evidence type="ECO:0000256" key="1">
    <source>
        <dbReference type="SAM" id="MobiDB-lite"/>
    </source>
</evidence>
<dbReference type="KEGG" id="tpla:ElP_67790"/>
<feature type="compositionally biased region" description="Acidic residues" evidence="1">
    <location>
        <begin position="783"/>
        <end position="808"/>
    </location>
</feature>
<evidence type="ECO:0000313" key="3">
    <source>
        <dbReference type="EMBL" id="QDV38822.1"/>
    </source>
</evidence>
<keyword evidence="4" id="KW-1185">Reference proteome</keyword>
<dbReference type="GO" id="GO:0042277">
    <property type="term" value="F:peptide binding"/>
    <property type="evidence" value="ECO:0007669"/>
    <property type="project" value="TreeGrafter"/>
</dbReference>
<dbReference type="EMBL" id="CP036426">
    <property type="protein sequence ID" value="QDV38822.1"/>
    <property type="molecule type" value="Genomic_DNA"/>
</dbReference>
<dbReference type="PANTHER" id="PTHR11533:SF174">
    <property type="entry name" value="PUROMYCIN-SENSITIVE AMINOPEPTIDASE-RELATED"/>
    <property type="match status" value="1"/>
</dbReference>
<name>A0A518HD88_9BACT</name>
<dbReference type="InterPro" id="IPR050344">
    <property type="entry name" value="Peptidase_M1_aminopeptidases"/>
</dbReference>
<reference evidence="3 4" key="1">
    <citation type="submission" date="2019-02" db="EMBL/GenBank/DDBJ databases">
        <title>Deep-cultivation of Planctomycetes and their phenomic and genomic characterization uncovers novel biology.</title>
        <authorList>
            <person name="Wiegand S."/>
            <person name="Jogler M."/>
            <person name="Boedeker C."/>
            <person name="Pinto D."/>
            <person name="Vollmers J."/>
            <person name="Rivas-Marin E."/>
            <person name="Kohn T."/>
            <person name="Peeters S.H."/>
            <person name="Heuer A."/>
            <person name="Rast P."/>
            <person name="Oberbeckmann S."/>
            <person name="Bunk B."/>
            <person name="Jeske O."/>
            <person name="Meyerdierks A."/>
            <person name="Storesund J.E."/>
            <person name="Kallscheuer N."/>
            <person name="Luecker S."/>
            <person name="Lage O.M."/>
            <person name="Pohl T."/>
            <person name="Merkel B.J."/>
            <person name="Hornburger P."/>
            <person name="Mueller R.-W."/>
            <person name="Bruemmer F."/>
            <person name="Labrenz M."/>
            <person name="Spormann A.M."/>
            <person name="Op den Camp H."/>
            <person name="Overmann J."/>
            <person name="Amann R."/>
            <person name="Jetten M.S.M."/>
            <person name="Mascher T."/>
            <person name="Medema M.H."/>
            <person name="Devos D.P."/>
            <person name="Kaster A.-K."/>
            <person name="Ovreas L."/>
            <person name="Rohde M."/>
            <person name="Galperin M.Y."/>
            <person name="Jogler C."/>
        </authorList>
    </citation>
    <scope>NUCLEOTIDE SEQUENCE [LARGE SCALE GENOMIC DNA]</scope>
    <source>
        <strain evidence="3 4">ElP</strain>
    </source>
</reference>
<proteinExistence type="predicted"/>
<accession>A0A518HD88</accession>
<dbReference type="Proteomes" id="UP000317835">
    <property type="component" value="Chromosome"/>
</dbReference>
<dbReference type="Pfam" id="PF01433">
    <property type="entry name" value="Peptidase_M1"/>
    <property type="match status" value="1"/>
</dbReference>
<dbReference type="InterPro" id="IPR014782">
    <property type="entry name" value="Peptidase_M1_dom"/>
</dbReference>
<dbReference type="RefSeq" id="WP_197446559.1">
    <property type="nucleotide sequence ID" value="NZ_CP036426.1"/>
</dbReference>
<dbReference type="PANTHER" id="PTHR11533">
    <property type="entry name" value="PROTEASE M1 ZINC METALLOPROTEASE"/>
    <property type="match status" value="1"/>
</dbReference>
<keyword evidence="3" id="KW-0645">Protease</keyword>
<dbReference type="Gene3D" id="1.10.390.10">
    <property type="entry name" value="Neutral Protease Domain 2"/>
    <property type="match status" value="1"/>
</dbReference>
<organism evidence="3 4">
    <name type="scientific">Tautonia plasticadhaerens</name>
    <dbReference type="NCBI Taxonomy" id="2527974"/>
    <lineage>
        <taxon>Bacteria</taxon>
        <taxon>Pseudomonadati</taxon>
        <taxon>Planctomycetota</taxon>
        <taxon>Planctomycetia</taxon>
        <taxon>Isosphaerales</taxon>
        <taxon>Isosphaeraceae</taxon>
        <taxon>Tautonia</taxon>
    </lineage>
</organism>
<keyword evidence="3" id="KW-0378">Hydrolase</keyword>
<keyword evidence="3" id="KW-0031">Aminopeptidase</keyword>
<feature type="region of interest" description="Disordered" evidence="1">
    <location>
        <begin position="764"/>
        <end position="808"/>
    </location>
</feature>